<dbReference type="EMBL" id="BARU01011526">
    <property type="protein sequence ID" value="GAH45612.1"/>
    <property type="molecule type" value="Genomic_DNA"/>
</dbReference>
<feature type="region of interest" description="Disordered" evidence="1">
    <location>
        <begin position="1"/>
        <end position="38"/>
    </location>
</feature>
<gene>
    <name evidence="2" type="ORF">S03H2_21606</name>
</gene>
<evidence type="ECO:0000256" key="1">
    <source>
        <dbReference type="SAM" id="MobiDB-lite"/>
    </source>
</evidence>
<sequence length="38" mass="4363">MFEYVDPEIGEPKKLSPQQFKPKTKTASSKLKGKIRVK</sequence>
<feature type="compositionally biased region" description="Polar residues" evidence="1">
    <location>
        <begin position="16"/>
        <end position="29"/>
    </location>
</feature>
<dbReference type="AlphaFoldDB" id="X1FKX9"/>
<protein>
    <submittedName>
        <fullName evidence="2">Uncharacterized protein</fullName>
    </submittedName>
</protein>
<organism evidence="2">
    <name type="scientific">marine sediment metagenome</name>
    <dbReference type="NCBI Taxonomy" id="412755"/>
    <lineage>
        <taxon>unclassified sequences</taxon>
        <taxon>metagenomes</taxon>
        <taxon>ecological metagenomes</taxon>
    </lineage>
</organism>
<feature type="non-terminal residue" evidence="2">
    <location>
        <position position="38"/>
    </location>
</feature>
<name>X1FKX9_9ZZZZ</name>
<evidence type="ECO:0000313" key="2">
    <source>
        <dbReference type="EMBL" id="GAH45612.1"/>
    </source>
</evidence>
<accession>X1FKX9</accession>
<comment type="caution">
    <text evidence="2">The sequence shown here is derived from an EMBL/GenBank/DDBJ whole genome shotgun (WGS) entry which is preliminary data.</text>
</comment>
<reference evidence="2" key="1">
    <citation type="journal article" date="2014" name="Front. Microbiol.">
        <title>High frequency of phylogenetically diverse reductive dehalogenase-homologous genes in deep subseafloor sedimentary metagenomes.</title>
        <authorList>
            <person name="Kawai M."/>
            <person name="Futagami T."/>
            <person name="Toyoda A."/>
            <person name="Takaki Y."/>
            <person name="Nishi S."/>
            <person name="Hori S."/>
            <person name="Arai W."/>
            <person name="Tsubouchi T."/>
            <person name="Morono Y."/>
            <person name="Uchiyama I."/>
            <person name="Ito T."/>
            <person name="Fujiyama A."/>
            <person name="Inagaki F."/>
            <person name="Takami H."/>
        </authorList>
    </citation>
    <scope>NUCLEOTIDE SEQUENCE</scope>
    <source>
        <strain evidence="2">Expedition CK06-06</strain>
    </source>
</reference>
<proteinExistence type="predicted"/>